<dbReference type="InterPro" id="IPR013096">
    <property type="entry name" value="Cupin_2"/>
</dbReference>
<dbReference type="Gene3D" id="2.60.120.10">
    <property type="entry name" value="Jelly Rolls"/>
    <property type="match status" value="1"/>
</dbReference>
<dbReference type="SUPFAM" id="SSF51182">
    <property type="entry name" value="RmlC-like cupins"/>
    <property type="match status" value="1"/>
</dbReference>
<organism evidence="2 3">
    <name type="scientific">Catenulispora subtropica</name>
    <dbReference type="NCBI Taxonomy" id="450798"/>
    <lineage>
        <taxon>Bacteria</taxon>
        <taxon>Bacillati</taxon>
        <taxon>Actinomycetota</taxon>
        <taxon>Actinomycetes</taxon>
        <taxon>Catenulisporales</taxon>
        <taxon>Catenulisporaceae</taxon>
        <taxon>Catenulispora</taxon>
    </lineage>
</organism>
<keyword evidence="3" id="KW-1185">Reference proteome</keyword>
<protein>
    <recommendedName>
        <fullName evidence="1">Cupin type-2 domain-containing protein</fullName>
    </recommendedName>
</protein>
<proteinExistence type="predicted"/>
<evidence type="ECO:0000313" key="3">
    <source>
        <dbReference type="Proteomes" id="UP001499854"/>
    </source>
</evidence>
<dbReference type="InterPro" id="IPR014710">
    <property type="entry name" value="RmlC-like_jellyroll"/>
</dbReference>
<dbReference type="InterPro" id="IPR011051">
    <property type="entry name" value="RmlC_Cupin_sf"/>
</dbReference>
<sequence length="124" mass="12947">MPLTTLADAPTFERDGFTFRPLAVPSRGSAELAVWTVELAPGVHSEVHSMDREEVFVVVEGRVSATVAGEDVLAAAGDAIVVPAHAVLQLRNACPQNPARVTAVTSVGMRATVGGNSFAPPWAQ</sequence>
<dbReference type="Pfam" id="PF07883">
    <property type="entry name" value="Cupin_2"/>
    <property type="match status" value="1"/>
</dbReference>
<name>A0ABN2S8H4_9ACTN</name>
<comment type="caution">
    <text evidence="2">The sequence shown here is derived from an EMBL/GenBank/DDBJ whole genome shotgun (WGS) entry which is preliminary data.</text>
</comment>
<evidence type="ECO:0000259" key="1">
    <source>
        <dbReference type="Pfam" id="PF07883"/>
    </source>
</evidence>
<feature type="domain" description="Cupin type-2" evidence="1">
    <location>
        <begin position="36"/>
        <end position="104"/>
    </location>
</feature>
<gene>
    <name evidence="2" type="ORF">GCM10009838_49490</name>
</gene>
<dbReference type="Proteomes" id="UP001499854">
    <property type="component" value="Unassembled WGS sequence"/>
</dbReference>
<accession>A0ABN2S8H4</accession>
<reference evidence="2 3" key="1">
    <citation type="journal article" date="2019" name="Int. J. Syst. Evol. Microbiol.">
        <title>The Global Catalogue of Microorganisms (GCM) 10K type strain sequencing project: providing services to taxonomists for standard genome sequencing and annotation.</title>
        <authorList>
            <consortium name="The Broad Institute Genomics Platform"/>
            <consortium name="The Broad Institute Genome Sequencing Center for Infectious Disease"/>
            <person name="Wu L."/>
            <person name="Ma J."/>
        </authorList>
    </citation>
    <scope>NUCLEOTIDE SEQUENCE [LARGE SCALE GENOMIC DNA]</scope>
    <source>
        <strain evidence="2 3">JCM 16013</strain>
    </source>
</reference>
<dbReference type="RefSeq" id="WP_344659486.1">
    <property type="nucleotide sequence ID" value="NZ_BAAAQM010000029.1"/>
</dbReference>
<dbReference type="EMBL" id="BAAAQM010000029">
    <property type="protein sequence ID" value="GAA1982131.1"/>
    <property type="molecule type" value="Genomic_DNA"/>
</dbReference>
<evidence type="ECO:0000313" key="2">
    <source>
        <dbReference type="EMBL" id="GAA1982131.1"/>
    </source>
</evidence>